<keyword evidence="9" id="KW-0460">Magnesium</keyword>
<dbReference type="SUPFAM" id="SSF55811">
    <property type="entry name" value="Nudix"/>
    <property type="match status" value="1"/>
</dbReference>
<proteinExistence type="inferred from homology"/>
<feature type="binding site" evidence="9">
    <location>
        <position position="101"/>
    </location>
    <ligand>
        <name>Mg(2+)</name>
        <dbReference type="ChEBI" id="CHEBI:18420"/>
        <label>1</label>
    </ligand>
</feature>
<evidence type="ECO:0000256" key="5">
    <source>
        <dbReference type="ARBA" id="ARBA00016377"/>
    </source>
</evidence>
<dbReference type="GO" id="GO:0006753">
    <property type="term" value="P:nucleoside phosphate metabolic process"/>
    <property type="evidence" value="ECO:0007669"/>
    <property type="project" value="TreeGrafter"/>
</dbReference>
<evidence type="ECO:0000256" key="2">
    <source>
        <dbReference type="ARBA" id="ARBA00001946"/>
    </source>
</evidence>
<name>A0A494XS11_9BURK</name>
<comment type="similarity">
    <text evidence="3">Belongs to the Nudix hydrolase family. NudK subfamily.</text>
</comment>
<accession>A0A494XS11</accession>
<organism evidence="12 13">
    <name type="scientific">Pararobbsia silviterrae</name>
    <dbReference type="NCBI Taxonomy" id="1792498"/>
    <lineage>
        <taxon>Bacteria</taxon>
        <taxon>Pseudomonadati</taxon>
        <taxon>Pseudomonadota</taxon>
        <taxon>Betaproteobacteria</taxon>
        <taxon>Burkholderiales</taxon>
        <taxon>Burkholderiaceae</taxon>
        <taxon>Pararobbsia</taxon>
    </lineage>
</organism>
<evidence type="ECO:0000256" key="1">
    <source>
        <dbReference type="ARBA" id="ARBA00000847"/>
    </source>
</evidence>
<dbReference type="PANTHER" id="PTHR11839">
    <property type="entry name" value="UDP/ADP-SUGAR PYROPHOSPHATASE"/>
    <property type="match status" value="1"/>
</dbReference>
<evidence type="ECO:0000259" key="11">
    <source>
        <dbReference type="PROSITE" id="PS51462"/>
    </source>
</evidence>
<dbReference type="RefSeq" id="WP_121088048.1">
    <property type="nucleotide sequence ID" value="NZ_RBZU01000007.1"/>
</dbReference>
<comment type="catalytic activity">
    <reaction evidence="1">
        <text>GDP-alpha-D-mannose + H2O = alpha-D-mannose 1-phosphate + GMP + 2 H(+)</text>
        <dbReference type="Rhea" id="RHEA:27978"/>
        <dbReference type="ChEBI" id="CHEBI:15377"/>
        <dbReference type="ChEBI" id="CHEBI:15378"/>
        <dbReference type="ChEBI" id="CHEBI:57527"/>
        <dbReference type="ChEBI" id="CHEBI:58115"/>
        <dbReference type="ChEBI" id="CHEBI:58409"/>
    </reaction>
</comment>
<evidence type="ECO:0000256" key="9">
    <source>
        <dbReference type="PIRSR" id="PIRSR604385-2"/>
    </source>
</evidence>
<dbReference type="InterPro" id="IPR015797">
    <property type="entry name" value="NUDIX_hydrolase-like_dom_sf"/>
</dbReference>
<dbReference type="OrthoDB" id="5292471at2"/>
<dbReference type="GO" id="GO:0046872">
    <property type="term" value="F:metal ion binding"/>
    <property type="evidence" value="ECO:0007669"/>
    <property type="project" value="UniProtKB-KW"/>
</dbReference>
<dbReference type="GO" id="GO:0005829">
    <property type="term" value="C:cytosol"/>
    <property type="evidence" value="ECO:0007669"/>
    <property type="project" value="TreeGrafter"/>
</dbReference>
<keyword evidence="6" id="KW-0378">Hydrolase</keyword>
<feature type="short sequence motif" description="Nudix box" evidence="10">
    <location>
        <begin position="87"/>
        <end position="108"/>
    </location>
</feature>
<feature type="binding site" evidence="9">
    <location>
        <position position="154"/>
    </location>
    <ligand>
        <name>Mg(2+)</name>
        <dbReference type="ChEBI" id="CHEBI:18420"/>
        <label>1</label>
    </ligand>
</feature>
<evidence type="ECO:0000313" key="13">
    <source>
        <dbReference type="Proteomes" id="UP000270342"/>
    </source>
</evidence>
<evidence type="ECO:0000256" key="4">
    <source>
        <dbReference type="ARBA" id="ARBA00011738"/>
    </source>
</evidence>
<evidence type="ECO:0000256" key="8">
    <source>
        <dbReference type="ARBA" id="ARBA00032272"/>
    </source>
</evidence>
<comment type="subunit">
    <text evidence="4">Homodimer.</text>
</comment>
<comment type="caution">
    <text evidence="12">The sequence shown here is derived from an EMBL/GenBank/DDBJ whole genome shotgun (WGS) entry which is preliminary data.</text>
</comment>
<dbReference type="InterPro" id="IPR004385">
    <property type="entry name" value="NDP_pyrophosphatase"/>
</dbReference>
<sequence>MPIRERVRIVETRVLADDWYVLRKVTFDFLRRNGTWQRQHRETYDRGNGATILLHNPATGHVVLTRQFRMPAFVNGHDGMLVEAAGGLLDNASPEDRIRAEAEEETGYRVQHVRKVFEAFMSPGSVTEKLYFYVGEYDSSTRVGDGGGLEEEGEDLEVIEMPLDEAIDAIERGEIVDGKTIMLLQYAALHGLARTRTPTHG</sequence>
<evidence type="ECO:0000313" key="12">
    <source>
        <dbReference type="EMBL" id="RKP53420.1"/>
    </source>
</evidence>
<dbReference type="Gene3D" id="3.90.79.10">
    <property type="entry name" value="Nucleoside Triphosphate Pyrophosphohydrolase"/>
    <property type="match status" value="1"/>
</dbReference>
<dbReference type="GO" id="GO:0019693">
    <property type="term" value="P:ribose phosphate metabolic process"/>
    <property type="evidence" value="ECO:0007669"/>
    <property type="project" value="TreeGrafter"/>
</dbReference>
<dbReference type="NCBIfam" id="TIGR00052">
    <property type="entry name" value="nudix-type nucleoside diphosphatase, YffH/AdpP family"/>
    <property type="match status" value="1"/>
</dbReference>
<comment type="cofactor">
    <cofactor evidence="2 9">
        <name>Mg(2+)</name>
        <dbReference type="ChEBI" id="CHEBI:18420"/>
    </cofactor>
</comment>
<dbReference type="AlphaFoldDB" id="A0A494XS11"/>
<dbReference type="InterPro" id="IPR000086">
    <property type="entry name" value="NUDIX_hydrolase_dom"/>
</dbReference>
<evidence type="ECO:0000256" key="7">
    <source>
        <dbReference type="ARBA" id="ARBA00032162"/>
    </source>
</evidence>
<dbReference type="EMBL" id="RBZU01000007">
    <property type="protein sequence ID" value="RKP53420.1"/>
    <property type="molecule type" value="Genomic_DNA"/>
</dbReference>
<reference evidence="12 13" key="1">
    <citation type="submission" date="2018-10" db="EMBL/GenBank/DDBJ databases">
        <title>Robbsia sp. DHC34, isolated from soil.</title>
        <authorList>
            <person name="Gao Z.-H."/>
            <person name="Qiu L.-H."/>
        </authorList>
    </citation>
    <scope>NUCLEOTIDE SEQUENCE [LARGE SCALE GENOMIC DNA]</scope>
    <source>
        <strain evidence="12 13">DHC34</strain>
    </source>
</reference>
<gene>
    <name evidence="12" type="ORF">D7S86_17080</name>
</gene>
<evidence type="ECO:0000256" key="10">
    <source>
        <dbReference type="PIRSR" id="PIRSR604385-3"/>
    </source>
</evidence>
<dbReference type="GO" id="GO:0016818">
    <property type="term" value="F:hydrolase activity, acting on acid anhydrides, in phosphorus-containing anhydrides"/>
    <property type="evidence" value="ECO:0007669"/>
    <property type="project" value="InterPro"/>
</dbReference>
<feature type="binding site" evidence="9">
    <location>
        <position position="105"/>
    </location>
    <ligand>
        <name>Mg(2+)</name>
        <dbReference type="ChEBI" id="CHEBI:18420"/>
        <label>1</label>
    </ligand>
</feature>
<dbReference type="PROSITE" id="PS51462">
    <property type="entry name" value="NUDIX"/>
    <property type="match status" value="1"/>
</dbReference>
<evidence type="ECO:0000256" key="3">
    <source>
        <dbReference type="ARBA" id="ARBA00007275"/>
    </source>
</evidence>
<keyword evidence="9" id="KW-0479">Metal-binding</keyword>
<dbReference type="CDD" id="cd24157">
    <property type="entry name" value="NUDIX_GDPMK"/>
    <property type="match status" value="1"/>
</dbReference>
<protein>
    <recommendedName>
        <fullName evidence="5">GDP-mannose pyrophosphatase</fullName>
    </recommendedName>
    <alternativeName>
        <fullName evidence="7">GDP-mannose hydrolase</fullName>
    </alternativeName>
    <alternativeName>
        <fullName evidence="8">GDPMK</fullName>
    </alternativeName>
</protein>
<dbReference type="Pfam" id="PF00293">
    <property type="entry name" value="NUDIX"/>
    <property type="match status" value="1"/>
</dbReference>
<dbReference type="PANTHER" id="PTHR11839:SF18">
    <property type="entry name" value="NUDIX HYDROLASE DOMAIN-CONTAINING PROTEIN"/>
    <property type="match status" value="1"/>
</dbReference>
<keyword evidence="13" id="KW-1185">Reference proteome</keyword>
<feature type="domain" description="Nudix hydrolase" evidence="11">
    <location>
        <begin position="45"/>
        <end position="183"/>
    </location>
</feature>
<dbReference type="Proteomes" id="UP000270342">
    <property type="component" value="Unassembled WGS sequence"/>
</dbReference>
<evidence type="ECO:0000256" key="6">
    <source>
        <dbReference type="ARBA" id="ARBA00022801"/>
    </source>
</evidence>